<organism evidence="1 2">
    <name type="scientific">Hyalomma asiaticum</name>
    <name type="common">Tick</name>
    <dbReference type="NCBI Taxonomy" id="266040"/>
    <lineage>
        <taxon>Eukaryota</taxon>
        <taxon>Metazoa</taxon>
        <taxon>Ecdysozoa</taxon>
        <taxon>Arthropoda</taxon>
        <taxon>Chelicerata</taxon>
        <taxon>Arachnida</taxon>
        <taxon>Acari</taxon>
        <taxon>Parasitiformes</taxon>
        <taxon>Ixodida</taxon>
        <taxon>Ixodoidea</taxon>
        <taxon>Ixodidae</taxon>
        <taxon>Hyalomminae</taxon>
        <taxon>Hyalomma</taxon>
    </lineage>
</organism>
<proteinExistence type="predicted"/>
<protein>
    <submittedName>
        <fullName evidence="1">Uncharacterized protein</fullName>
    </submittedName>
</protein>
<accession>A0ACB7SRP2</accession>
<keyword evidence="2" id="KW-1185">Reference proteome</keyword>
<gene>
    <name evidence="1" type="ORF">HPB50_019974</name>
</gene>
<evidence type="ECO:0000313" key="1">
    <source>
        <dbReference type="EMBL" id="KAH6936606.1"/>
    </source>
</evidence>
<sequence>MLGITSSGSSDIATRNDSCRCWLHKAEINALKLLFPMAENQEQKVVLVELSRRLVQKIDRWEGLNSAIILGWRILEAKKPGAFVQGDGRPKPRSKAGKQAPQERCSKRIAGGERDGVDDFDARVAAAALYECGASRGTFHRHSIDAVRNLRSRPIPNTYARGKSSGRMAGCCLQTAALLTVQARPSVRGCRRWGGGCRVAVRVGGEGRGWGEAEGPAGRLLWQRKP</sequence>
<dbReference type="Proteomes" id="UP000821845">
    <property type="component" value="Chromosome 3"/>
</dbReference>
<name>A0ACB7SRP2_HYAAI</name>
<dbReference type="EMBL" id="CM023483">
    <property type="protein sequence ID" value="KAH6936606.1"/>
    <property type="molecule type" value="Genomic_DNA"/>
</dbReference>
<comment type="caution">
    <text evidence="1">The sequence shown here is derived from an EMBL/GenBank/DDBJ whole genome shotgun (WGS) entry which is preliminary data.</text>
</comment>
<reference evidence="1" key="1">
    <citation type="submission" date="2020-05" db="EMBL/GenBank/DDBJ databases">
        <title>Large-scale comparative analyses of tick genomes elucidate their genetic diversity and vector capacities.</title>
        <authorList>
            <person name="Jia N."/>
            <person name="Wang J."/>
            <person name="Shi W."/>
            <person name="Du L."/>
            <person name="Sun Y."/>
            <person name="Zhan W."/>
            <person name="Jiang J."/>
            <person name="Wang Q."/>
            <person name="Zhang B."/>
            <person name="Ji P."/>
            <person name="Sakyi L.B."/>
            <person name="Cui X."/>
            <person name="Yuan T."/>
            <person name="Jiang B."/>
            <person name="Yang W."/>
            <person name="Lam T.T.-Y."/>
            <person name="Chang Q."/>
            <person name="Ding S."/>
            <person name="Wang X."/>
            <person name="Zhu J."/>
            <person name="Ruan X."/>
            <person name="Zhao L."/>
            <person name="Wei J."/>
            <person name="Que T."/>
            <person name="Du C."/>
            <person name="Cheng J."/>
            <person name="Dai P."/>
            <person name="Han X."/>
            <person name="Huang E."/>
            <person name="Gao Y."/>
            <person name="Liu J."/>
            <person name="Shao H."/>
            <person name="Ye R."/>
            <person name="Li L."/>
            <person name="Wei W."/>
            <person name="Wang X."/>
            <person name="Wang C."/>
            <person name="Yang T."/>
            <person name="Huo Q."/>
            <person name="Li W."/>
            <person name="Guo W."/>
            <person name="Chen H."/>
            <person name="Zhou L."/>
            <person name="Ni X."/>
            <person name="Tian J."/>
            <person name="Zhou Y."/>
            <person name="Sheng Y."/>
            <person name="Liu T."/>
            <person name="Pan Y."/>
            <person name="Xia L."/>
            <person name="Li J."/>
            <person name="Zhao F."/>
            <person name="Cao W."/>
        </authorList>
    </citation>
    <scope>NUCLEOTIDE SEQUENCE</scope>
    <source>
        <strain evidence="1">Hyas-2018</strain>
    </source>
</reference>
<evidence type="ECO:0000313" key="2">
    <source>
        <dbReference type="Proteomes" id="UP000821845"/>
    </source>
</evidence>